<sequence>MRSLLFVLSTSIAATLWISGSMWSSARETSLSEVADYAYPESSSRFLENMGFLPNDSLLGFVRIKEGDFLMGSDRLIDPLFFDNEIWPNESPKKIRGLPEFYIGRYEVTVGQFNEFLEDTGYLLEISGESFEHPVSEISWPDAIAYTRWIDEKLRTWPGVPTTIRDLLEKGWTITLPSEIQWEKAARGEDGRRYPWGPDPRNDKGNYNGQKSLSVGSFPCGECVYGL</sequence>
<protein>
    <recommendedName>
        <fullName evidence="2">Sulfatase-modifying factor enzyme-like domain-containing protein</fullName>
    </recommendedName>
</protein>
<dbReference type="InterPro" id="IPR016187">
    <property type="entry name" value="CTDL_fold"/>
</dbReference>
<dbReference type="PANTHER" id="PTHR23150">
    <property type="entry name" value="SULFATASE MODIFYING FACTOR 1, 2"/>
    <property type="match status" value="1"/>
</dbReference>
<dbReference type="InterPro" id="IPR005532">
    <property type="entry name" value="SUMF_dom"/>
</dbReference>
<organism evidence="3">
    <name type="scientific">marine metagenome</name>
    <dbReference type="NCBI Taxonomy" id="408172"/>
    <lineage>
        <taxon>unclassified sequences</taxon>
        <taxon>metagenomes</taxon>
        <taxon>ecological metagenomes</taxon>
    </lineage>
</organism>
<dbReference type="InterPro" id="IPR051043">
    <property type="entry name" value="Sulfatase_Mod_Factor_Kinase"/>
</dbReference>
<dbReference type="GO" id="GO:0120147">
    <property type="term" value="F:formylglycine-generating oxidase activity"/>
    <property type="evidence" value="ECO:0007669"/>
    <property type="project" value="TreeGrafter"/>
</dbReference>
<dbReference type="Gene3D" id="3.90.1580.10">
    <property type="entry name" value="paralog of FGE (formylglycine-generating enzyme)"/>
    <property type="match status" value="1"/>
</dbReference>
<evidence type="ECO:0000313" key="3">
    <source>
        <dbReference type="EMBL" id="SVB97426.1"/>
    </source>
</evidence>
<name>A0A382ICU9_9ZZZZ</name>
<dbReference type="Pfam" id="PF03781">
    <property type="entry name" value="FGE-sulfatase"/>
    <property type="match status" value="1"/>
</dbReference>
<reference evidence="3" key="1">
    <citation type="submission" date="2018-05" db="EMBL/GenBank/DDBJ databases">
        <authorList>
            <person name="Lanie J.A."/>
            <person name="Ng W.-L."/>
            <person name="Kazmierczak K.M."/>
            <person name="Andrzejewski T.M."/>
            <person name="Davidsen T.M."/>
            <person name="Wayne K.J."/>
            <person name="Tettelin H."/>
            <person name="Glass J.I."/>
            <person name="Rusch D."/>
            <person name="Podicherti R."/>
            <person name="Tsui H.-C.T."/>
            <person name="Winkler M.E."/>
        </authorList>
    </citation>
    <scope>NUCLEOTIDE SEQUENCE</scope>
</reference>
<gene>
    <name evidence="3" type="ORF">METZ01_LOCUS250280</name>
</gene>
<evidence type="ECO:0000256" key="1">
    <source>
        <dbReference type="SAM" id="MobiDB-lite"/>
    </source>
</evidence>
<dbReference type="InterPro" id="IPR042095">
    <property type="entry name" value="SUMF_sf"/>
</dbReference>
<accession>A0A382ICU9</accession>
<dbReference type="AlphaFoldDB" id="A0A382ICU9"/>
<dbReference type="PANTHER" id="PTHR23150:SF19">
    <property type="entry name" value="FORMYLGLYCINE-GENERATING ENZYME"/>
    <property type="match status" value="1"/>
</dbReference>
<evidence type="ECO:0000259" key="2">
    <source>
        <dbReference type="Pfam" id="PF03781"/>
    </source>
</evidence>
<dbReference type="SUPFAM" id="SSF56436">
    <property type="entry name" value="C-type lectin-like"/>
    <property type="match status" value="1"/>
</dbReference>
<dbReference type="EMBL" id="UINC01066575">
    <property type="protein sequence ID" value="SVB97426.1"/>
    <property type="molecule type" value="Genomic_DNA"/>
</dbReference>
<feature type="non-terminal residue" evidence="3">
    <location>
        <position position="227"/>
    </location>
</feature>
<feature type="domain" description="Sulfatase-modifying factor enzyme-like" evidence="2">
    <location>
        <begin position="60"/>
        <end position="209"/>
    </location>
</feature>
<feature type="region of interest" description="Disordered" evidence="1">
    <location>
        <begin position="189"/>
        <end position="208"/>
    </location>
</feature>
<proteinExistence type="predicted"/>